<dbReference type="GO" id="GO:0003677">
    <property type="term" value="F:DNA binding"/>
    <property type="evidence" value="ECO:0007669"/>
    <property type="project" value="UniProtKB-KW"/>
</dbReference>
<name>F5R805_METUF</name>
<dbReference type="InterPro" id="IPR012318">
    <property type="entry name" value="HTH_CRP"/>
</dbReference>
<dbReference type="EMBL" id="AFHG01000029">
    <property type="protein sequence ID" value="EGK73183.1"/>
    <property type="molecule type" value="Genomic_DNA"/>
</dbReference>
<dbReference type="SMART" id="SM00100">
    <property type="entry name" value="cNMP"/>
    <property type="match status" value="1"/>
</dbReference>
<dbReference type="STRING" id="1000565.METUNv1_00355"/>
<dbReference type="RefSeq" id="WP_008058232.1">
    <property type="nucleotide sequence ID" value="NZ_AFHG01000029.1"/>
</dbReference>
<dbReference type="InterPro" id="IPR000595">
    <property type="entry name" value="cNMP-bd_dom"/>
</dbReference>
<proteinExistence type="predicted"/>
<organism evidence="5 6">
    <name type="scientific">Methyloversatilis universalis (strain ATCC BAA-1314 / DSM 25237 / JCM 13912 / CCUG 52030 / FAM5)</name>
    <dbReference type="NCBI Taxonomy" id="1000565"/>
    <lineage>
        <taxon>Bacteria</taxon>
        <taxon>Pseudomonadati</taxon>
        <taxon>Pseudomonadota</taxon>
        <taxon>Betaproteobacteria</taxon>
        <taxon>Nitrosomonadales</taxon>
        <taxon>Sterolibacteriaceae</taxon>
        <taxon>Methyloversatilis</taxon>
    </lineage>
</organism>
<dbReference type="InterPro" id="IPR036388">
    <property type="entry name" value="WH-like_DNA-bd_sf"/>
</dbReference>
<evidence type="ECO:0000256" key="2">
    <source>
        <dbReference type="ARBA" id="ARBA00023125"/>
    </source>
</evidence>
<sequence>MRAITIKAAWNGHSDCEGCSIRRSVLFADLVEADFALLHDQIDDLDYPSGSVIYHAGAHGDWLFTVRAGAVKLVRYSTDGNQRILRILRPGDVCGLEALVRPGYDHTAITLAPVKLCRIPRTLIERLNRETPRLQKPLLEHWYAALAEADAWLAELAAGHADVKTRVARLLMRLRTAEAPDRVIRLSLEDFGAILGVAPESASRALGVLRRSKLLSDAESRYHWRIDSSGLAALLAAQDQEN</sequence>
<keyword evidence="3" id="KW-0804">Transcription</keyword>
<dbReference type="PANTHER" id="PTHR24567:SF26">
    <property type="entry name" value="REGULATORY PROTEIN YEIL"/>
    <property type="match status" value="1"/>
</dbReference>
<keyword evidence="6" id="KW-1185">Reference proteome</keyword>
<dbReference type="GO" id="GO:0003700">
    <property type="term" value="F:DNA-binding transcription factor activity"/>
    <property type="evidence" value="ECO:0007669"/>
    <property type="project" value="TreeGrafter"/>
</dbReference>
<protein>
    <submittedName>
        <fullName evidence="5">Transcriptional regulator, Crp</fullName>
    </submittedName>
</protein>
<dbReference type="GO" id="GO:0005829">
    <property type="term" value="C:cytosol"/>
    <property type="evidence" value="ECO:0007669"/>
    <property type="project" value="TreeGrafter"/>
</dbReference>
<dbReference type="AlphaFoldDB" id="F5R805"/>
<evidence type="ECO:0000256" key="1">
    <source>
        <dbReference type="ARBA" id="ARBA00023015"/>
    </source>
</evidence>
<gene>
    <name evidence="5" type="ORF">METUNv1_00355</name>
</gene>
<dbReference type="SUPFAM" id="SSF46785">
    <property type="entry name" value="Winged helix' DNA-binding domain"/>
    <property type="match status" value="1"/>
</dbReference>
<evidence type="ECO:0000313" key="6">
    <source>
        <dbReference type="Proteomes" id="UP000005019"/>
    </source>
</evidence>
<feature type="domain" description="Cyclic nucleotide-binding" evidence="4">
    <location>
        <begin position="26"/>
        <end position="145"/>
    </location>
</feature>
<dbReference type="PANTHER" id="PTHR24567">
    <property type="entry name" value="CRP FAMILY TRANSCRIPTIONAL REGULATORY PROTEIN"/>
    <property type="match status" value="1"/>
</dbReference>
<dbReference type="InterPro" id="IPR014710">
    <property type="entry name" value="RmlC-like_jellyroll"/>
</dbReference>
<dbReference type="CDD" id="cd00038">
    <property type="entry name" value="CAP_ED"/>
    <property type="match status" value="1"/>
</dbReference>
<dbReference type="Gene3D" id="2.60.120.10">
    <property type="entry name" value="Jelly Rolls"/>
    <property type="match status" value="1"/>
</dbReference>
<dbReference type="Pfam" id="PF00027">
    <property type="entry name" value="cNMP_binding"/>
    <property type="match status" value="1"/>
</dbReference>
<evidence type="ECO:0000313" key="5">
    <source>
        <dbReference type="EMBL" id="EGK73183.1"/>
    </source>
</evidence>
<keyword evidence="1" id="KW-0805">Transcription regulation</keyword>
<dbReference type="InterPro" id="IPR018490">
    <property type="entry name" value="cNMP-bd_dom_sf"/>
</dbReference>
<dbReference type="Gene3D" id="1.10.10.10">
    <property type="entry name" value="Winged helix-like DNA-binding domain superfamily/Winged helix DNA-binding domain"/>
    <property type="match status" value="1"/>
</dbReference>
<dbReference type="InterPro" id="IPR050397">
    <property type="entry name" value="Env_Response_Regulators"/>
</dbReference>
<evidence type="ECO:0000259" key="4">
    <source>
        <dbReference type="PROSITE" id="PS50042"/>
    </source>
</evidence>
<comment type="caution">
    <text evidence="5">The sequence shown here is derived from an EMBL/GenBank/DDBJ whole genome shotgun (WGS) entry which is preliminary data.</text>
</comment>
<dbReference type="PROSITE" id="PS50042">
    <property type="entry name" value="CNMP_BINDING_3"/>
    <property type="match status" value="1"/>
</dbReference>
<evidence type="ECO:0000256" key="3">
    <source>
        <dbReference type="ARBA" id="ARBA00023163"/>
    </source>
</evidence>
<dbReference type="InterPro" id="IPR036390">
    <property type="entry name" value="WH_DNA-bd_sf"/>
</dbReference>
<accession>F5R805</accession>
<dbReference type="Proteomes" id="UP000005019">
    <property type="component" value="Unassembled WGS sequence"/>
</dbReference>
<reference evidence="5 6" key="1">
    <citation type="journal article" date="2011" name="J. Bacteriol.">
        <title>Genome sequence of Methyloversatilis universalis FAM5T, a methylotrophic representative of the order Rhodocyclales.</title>
        <authorList>
            <person name="Kittichotirat W."/>
            <person name="Good N.M."/>
            <person name="Hall R."/>
            <person name="Bringel F."/>
            <person name="Lajus A."/>
            <person name="Medigue C."/>
            <person name="Smalley N.E."/>
            <person name="Beck D."/>
            <person name="Bumgarner R."/>
            <person name="Vuilleumier S."/>
            <person name="Kalyuzhnaya M.G."/>
        </authorList>
    </citation>
    <scope>NUCLEOTIDE SEQUENCE [LARGE SCALE GENOMIC DNA]</scope>
    <source>
        <strain evidence="6">ATCC BAA-1314 / JCM 13912 / FAM5</strain>
    </source>
</reference>
<dbReference type="OrthoDB" id="7643467at2"/>
<keyword evidence="2" id="KW-0238">DNA-binding</keyword>
<dbReference type="eggNOG" id="COG0664">
    <property type="taxonomic scope" value="Bacteria"/>
</dbReference>
<dbReference type="SUPFAM" id="SSF51206">
    <property type="entry name" value="cAMP-binding domain-like"/>
    <property type="match status" value="1"/>
</dbReference>
<dbReference type="Pfam" id="PF13545">
    <property type="entry name" value="HTH_Crp_2"/>
    <property type="match status" value="1"/>
</dbReference>